<evidence type="ECO:0000313" key="4">
    <source>
        <dbReference type="Proteomes" id="UP000460666"/>
    </source>
</evidence>
<reference evidence="3 4" key="1">
    <citation type="journal article" date="2019" name="Nat. Med.">
        <title>A library of human gut bacterial isolates paired with longitudinal multiomics data enables mechanistic microbiome research.</title>
        <authorList>
            <person name="Poyet M."/>
            <person name="Groussin M."/>
            <person name="Gibbons S.M."/>
            <person name="Avila-Pacheco J."/>
            <person name="Jiang X."/>
            <person name="Kearney S.M."/>
            <person name="Perrotta A.R."/>
            <person name="Berdy B."/>
            <person name="Zhao S."/>
            <person name="Lieberman T.D."/>
            <person name="Swanson P.K."/>
            <person name="Smith M."/>
            <person name="Roesemann S."/>
            <person name="Alexander J.E."/>
            <person name="Rich S.A."/>
            <person name="Livny J."/>
            <person name="Vlamakis H."/>
            <person name="Clish C."/>
            <person name="Bullock K."/>
            <person name="Deik A."/>
            <person name="Scott J."/>
            <person name="Pierce K.A."/>
            <person name="Xavier R.J."/>
            <person name="Alm E.J."/>
        </authorList>
    </citation>
    <scope>NUCLEOTIDE SEQUENCE [LARGE SCALE GENOMIC DNA]</scope>
    <source>
        <strain evidence="3 4">BIOML-A46</strain>
    </source>
</reference>
<protein>
    <submittedName>
        <fullName evidence="3">Acyl--CoA ligase</fullName>
    </submittedName>
</protein>
<organism evidence="3 4">
    <name type="scientific">Bacteroides fragilis</name>
    <dbReference type="NCBI Taxonomy" id="817"/>
    <lineage>
        <taxon>Bacteria</taxon>
        <taxon>Pseudomonadati</taxon>
        <taxon>Bacteroidota</taxon>
        <taxon>Bacteroidia</taxon>
        <taxon>Bacteroidales</taxon>
        <taxon>Bacteroidaceae</taxon>
        <taxon>Bacteroides</taxon>
    </lineage>
</organism>
<name>A0A3E5CY10_BACFG</name>
<dbReference type="EMBL" id="VWCJ01000033">
    <property type="protein sequence ID" value="KAA4990362.1"/>
    <property type="molecule type" value="Genomic_DNA"/>
</dbReference>
<proteinExistence type="inferred from homology"/>
<dbReference type="AlphaFoldDB" id="A0A3E5CY10"/>
<evidence type="ECO:0000313" key="3">
    <source>
        <dbReference type="EMBL" id="KAA4990362.1"/>
    </source>
</evidence>
<dbReference type="InterPro" id="IPR020845">
    <property type="entry name" value="AMP-binding_CS"/>
</dbReference>
<dbReference type="Proteomes" id="UP000460666">
    <property type="component" value="Unassembled WGS sequence"/>
</dbReference>
<dbReference type="PANTHER" id="PTHR24096:SF149">
    <property type="entry name" value="AMP-BINDING DOMAIN-CONTAINING PROTEIN-RELATED"/>
    <property type="match status" value="1"/>
</dbReference>
<dbReference type="Pfam" id="PF13193">
    <property type="entry name" value="AMP-binding_C"/>
    <property type="match status" value="1"/>
</dbReference>
<dbReference type="Pfam" id="PF00501">
    <property type="entry name" value="AMP-binding"/>
    <property type="match status" value="1"/>
</dbReference>
<sequence>MMDLSHSPLLQAISNNAEKFANRVALIEGNSQVSYSELWKKIIDAASFLCYIGLQYGDNIILSARKELEFVYIYFGAHLLGVRNVVIDPTSNDERKQYIVSTVHPKCIFGFYCKNIQSIDYRDVSFRMPIISNLSKVSLHDVADIMFTTGTTGNPKGVLLTHLNIYASAYNINNYMGNTSNDIELLGLPICHSFGLGRLRCTLINGATIVILGNFANIKLVFQAIEQYHVTMFGMVPAVWAYIKKFSGTKISKYANQIKYIEIGSAAMQTSEKEELMKLFPNTRICMHYGLTEASRSTFIEFHQSKGHLNSIGKPVSSAVAIQIMDSMGKECPVKTEGEICVKGNMVISSYLLPEDNQNAFRDGFFRTGDWGYKDEDGFIYLTGRLKEMINVGGKKVSPVEVENAIISLGIEDCVCVGIDDPRGVLGQVVKAYLLKGTSNLTFEDIMISLMAKLEHFKVPVEYEWVDKIPKTLSGKKQRLLLCKK</sequence>
<dbReference type="GO" id="GO:0016405">
    <property type="term" value="F:CoA-ligase activity"/>
    <property type="evidence" value="ECO:0007669"/>
    <property type="project" value="TreeGrafter"/>
</dbReference>
<accession>A0A3E5CY10</accession>
<dbReference type="PROSITE" id="PS00455">
    <property type="entry name" value="AMP_BINDING"/>
    <property type="match status" value="1"/>
</dbReference>
<evidence type="ECO:0000256" key="1">
    <source>
        <dbReference type="ARBA" id="ARBA00006432"/>
    </source>
</evidence>
<dbReference type="InterPro" id="IPR025110">
    <property type="entry name" value="AMP-bd_C"/>
</dbReference>
<dbReference type="InterPro" id="IPR000873">
    <property type="entry name" value="AMP-dep_synth/lig_dom"/>
</dbReference>
<dbReference type="InterPro" id="IPR045851">
    <property type="entry name" value="AMP-bd_C_sf"/>
</dbReference>
<dbReference type="PANTHER" id="PTHR24096">
    <property type="entry name" value="LONG-CHAIN-FATTY-ACID--COA LIGASE"/>
    <property type="match status" value="1"/>
</dbReference>
<comment type="similarity">
    <text evidence="1">Belongs to the ATP-dependent AMP-binding enzyme family.</text>
</comment>
<dbReference type="InterPro" id="IPR042099">
    <property type="entry name" value="ANL_N_sf"/>
</dbReference>
<gene>
    <name evidence="3" type="ORF">F2Z89_22820</name>
</gene>
<dbReference type="CDD" id="cd04433">
    <property type="entry name" value="AFD_class_I"/>
    <property type="match status" value="1"/>
</dbReference>
<dbReference type="RefSeq" id="WP_005809369.1">
    <property type="nucleotide sequence ID" value="NZ_CP119603.1"/>
</dbReference>
<comment type="caution">
    <text evidence="3">The sequence shown here is derived from an EMBL/GenBank/DDBJ whole genome shotgun (WGS) entry which is preliminary data.</text>
</comment>
<dbReference type="Gene3D" id="3.30.300.30">
    <property type="match status" value="1"/>
</dbReference>
<dbReference type="Gene3D" id="3.40.50.12780">
    <property type="entry name" value="N-terminal domain of ligase-like"/>
    <property type="match status" value="1"/>
</dbReference>
<keyword evidence="2 3" id="KW-0436">Ligase</keyword>
<evidence type="ECO:0000256" key="2">
    <source>
        <dbReference type="ARBA" id="ARBA00022598"/>
    </source>
</evidence>
<dbReference type="SUPFAM" id="SSF56801">
    <property type="entry name" value="Acetyl-CoA synthetase-like"/>
    <property type="match status" value="1"/>
</dbReference>